<keyword evidence="5" id="KW-1185">Reference proteome</keyword>
<keyword evidence="1" id="KW-0040">ANK repeat</keyword>
<feature type="compositionally biased region" description="Basic residues" evidence="3">
    <location>
        <begin position="325"/>
        <end position="340"/>
    </location>
</feature>
<proteinExistence type="predicted"/>
<evidence type="ECO:0000256" key="1">
    <source>
        <dbReference type="PROSITE-ProRule" id="PRU00023"/>
    </source>
</evidence>
<dbReference type="SMART" id="SM00248">
    <property type="entry name" value="ANK"/>
    <property type="match status" value="3"/>
</dbReference>
<dbReference type="OMA" id="KERAMTH"/>
<evidence type="ECO:0000313" key="5">
    <source>
        <dbReference type="Proteomes" id="UP000039865"/>
    </source>
</evidence>
<organism evidence="4 5">
    <name type="scientific">Stylonychia lemnae</name>
    <name type="common">Ciliate</name>
    <dbReference type="NCBI Taxonomy" id="5949"/>
    <lineage>
        <taxon>Eukaryota</taxon>
        <taxon>Sar</taxon>
        <taxon>Alveolata</taxon>
        <taxon>Ciliophora</taxon>
        <taxon>Intramacronucleata</taxon>
        <taxon>Spirotrichea</taxon>
        <taxon>Stichotrichia</taxon>
        <taxon>Sporadotrichida</taxon>
        <taxon>Oxytrichidae</taxon>
        <taxon>Stylonychinae</taxon>
        <taxon>Stylonychia</taxon>
    </lineage>
</organism>
<accession>A0A078ABT9</accession>
<dbReference type="InParanoid" id="A0A078ABT9"/>
<dbReference type="InterPro" id="IPR052391">
    <property type="entry name" value="E3_Ligase-Neurotoxin"/>
</dbReference>
<dbReference type="InterPro" id="IPR002110">
    <property type="entry name" value="Ankyrin_rpt"/>
</dbReference>
<evidence type="ECO:0000256" key="3">
    <source>
        <dbReference type="SAM" id="MobiDB-lite"/>
    </source>
</evidence>
<evidence type="ECO:0000313" key="4">
    <source>
        <dbReference type="EMBL" id="CDW79057.1"/>
    </source>
</evidence>
<feature type="compositionally biased region" description="Basic residues" evidence="3">
    <location>
        <begin position="567"/>
        <end position="576"/>
    </location>
</feature>
<evidence type="ECO:0000256" key="2">
    <source>
        <dbReference type="SAM" id="Coils"/>
    </source>
</evidence>
<dbReference type="PANTHER" id="PTHR24133:SF40">
    <property type="entry name" value="ANKYRIN REPEAT DOMAIN 44"/>
    <property type="match status" value="1"/>
</dbReference>
<feature type="compositionally biased region" description="Acidic residues" evidence="3">
    <location>
        <begin position="534"/>
        <end position="543"/>
    </location>
</feature>
<dbReference type="PROSITE" id="PS50297">
    <property type="entry name" value="ANK_REP_REGION"/>
    <property type="match status" value="2"/>
</dbReference>
<keyword evidence="2" id="KW-0175">Coiled coil</keyword>
<feature type="compositionally biased region" description="Basic and acidic residues" evidence="3">
    <location>
        <begin position="353"/>
        <end position="386"/>
    </location>
</feature>
<feature type="region of interest" description="Disordered" evidence="3">
    <location>
        <begin position="323"/>
        <end position="386"/>
    </location>
</feature>
<dbReference type="Proteomes" id="UP000039865">
    <property type="component" value="Unassembled WGS sequence"/>
</dbReference>
<dbReference type="Gene3D" id="1.25.40.20">
    <property type="entry name" value="Ankyrin repeat-containing domain"/>
    <property type="match status" value="1"/>
</dbReference>
<name>A0A078ABT9_STYLE</name>
<feature type="compositionally biased region" description="Basic and acidic residues" evidence="3">
    <location>
        <begin position="431"/>
        <end position="441"/>
    </location>
</feature>
<feature type="coiled-coil region" evidence="2">
    <location>
        <begin position="895"/>
        <end position="957"/>
    </location>
</feature>
<dbReference type="OrthoDB" id="19174at2759"/>
<gene>
    <name evidence="4" type="primary">Contig2112.g2271</name>
    <name evidence="4" type="ORF">STYLEM_8042</name>
</gene>
<reference evidence="4 5" key="1">
    <citation type="submission" date="2014-06" db="EMBL/GenBank/DDBJ databases">
        <authorList>
            <person name="Swart Estienne"/>
        </authorList>
    </citation>
    <scope>NUCLEOTIDE SEQUENCE [LARGE SCALE GENOMIC DNA]</scope>
    <source>
        <strain evidence="4 5">130c</strain>
    </source>
</reference>
<sequence length="990" mass="115117">MKATESVDDKNGKFPKLSEESFANFFNPSNPVATIRNMTGLGNKDLIAGMIDKVNMLVDGGELIQAAVSFNQPKMLEYYIEKGAKVDMPPETVGKLYTDTSKHQEYRKAPFIIQAAAIASWDVFNILLKKGCKITEQGYIGLSKKRKNQVISNVIGAAAYNGRAEILKNLVGKHHSGLLFVDHPSTEKLDFTQKGTLTKEFTGYTPLMLAVAGGGQNLECVKLLIQAKADTGILDPLGNTILHIAASYQNNEVLEYLLKNSQTMNVFERNQKGETPLSIVQERKDDKAQKAMRLLEEYAQWYGDQTKEKTDQLLNDLLEEENKEKQKKAKNKEKNKRQKIRQLAQKEGVSYEEMEKKLGEEKEQKKQEEERKKKEDDERALIEAEEERRIQAERIRLLQEEENRRQAKKVKFGEVEYSDQQQQQQQAQPKVQEKRREEPRQVDTQQPEYMQTSFAHLKAKKPAQTEKPVVKETVVEKVAPVVEEKKKDVPQENLMNRKQRKQIERQKELEQRRKDNRQKEDAQEEKALNKGANEDDEDTEDEATQAASNQVWGLESELKLKTLANQKARRRLRKKMEKQQKEEQDVRDKLKKLAEDKEAELKRQQEEEEAKLRAEEEEKNKKYTYFKPQDKPQYRVKTQKEQEQLQQQEQEQLQKQEQKPQKEKPQKKQKEPKVQEKMVYRPKPKAQQTVETANEDTKSQTQDLQTNTQETSQIENGDHHQYLLAKQEQQQVKQQIIESQVPPTQHQQPHQHQHEKLLTPPSSPTKLNEVTLLQQQQLQHQQFLQQQQQFMALMTPPGMPPAFGLQSNQSIMPNELIHQHLQQLQVIILQKDNDIHLLNSKMVLLEQQLQAKALEQNSEDKELKNQVNHLNDLLMKERAMTHMLNNQLLDAQRTLSDEQSRRKETDDKYNTLLNETQGRQSTTSSEHDLLDLANLELRAKERSLRDVQRKNDIYEGKNLETKNKLDLQTAQKQLADALKIINLLLEGKKQ</sequence>
<dbReference type="Pfam" id="PF12796">
    <property type="entry name" value="Ank_2"/>
    <property type="match status" value="1"/>
</dbReference>
<feature type="compositionally biased region" description="Basic and acidic residues" evidence="3">
    <location>
        <begin position="501"/>
        <end position="528"/>
    </location>
</feature>
<feature type="repeat" description="ANK" evidence="1">
    <location>
        <begin position="237"/>
        <end position="269"/>
    </location>
</feature>
<feature type="compositionally biased region" description="Basic and acidic residues" evidence="3">
    <location>
        <begin position="652"/>
        <end position="679"/>
    </location>
</feature>
<dbReference type="InterPro" id="IPR036770">
    <property type="entry name" value="Ankyrin_rpt-contain_sf"/>
</dbReference>
<dbReference type="PROSITE" id="PS50088">
    <property type="entry name" value="ANK_REPEAT"/>
    <property type="match status" value="2"/>
</dbReference>
<dbReference type="EMBL" id="CCKQ01007650">
    <property type="protein sequence ID" value="CDW79057.1"/>
    <property type="molecule type" value="Genomic_DNA"/>
</dbReference>
<feature type="compositionally biased region" description="Basic and acidic residues" evidence="3">
    <location>
        <begin position="628"/>
        <end position="643"/>
    </location>
</feature>
<feature type="region of interest" description="Disordered" evidence="3">
    <location>
        <begin position="399"/>
        <end position="712"/>
    </location>
</feature>
<dbReference type="PANTHER" id="PTHR24133">
    <property type="entry name" value="ANKYRIN DOMAIN-CONTAINING"/>
    <property type="match status" value="1"/>
</dbReference>
<protein>
    <submittedName>
        <fullName evidence="4">Ankyrin repeat domain-containing</fullName>
    </submittedName>
</protein>
<feature type="compositionally biased region" description="Polar residues" evidence="3">
    <location>
        <begin position="442"/>
        <end position="454"/>
    </location>
</feature>
<feature type="repeat" description="ANK" evidence="1">
    <location>
        <begin position="202"/>
        <end position="236"/>
    </location>
</feature>
<feature type="compositionally biased region" description="Basic and acidic residues" evidence="3">
    <location>
        <begin position="577"/>
        <end position="621"/>
    </location>
</feature>
<feature type="compositionally biased region" description="Polar residues" evidence="3">
    <location>
        <begin position="699"/>
        <end position="712"/>
    </location>
</feature>
<dbReference type="SUPFAM" id="SSF48403">
    <property type="entry name" value="Ankyrin repeat"/>
    <property type="match status" value="1"/>
</dbReference>
<dbReference type="AlphaFoldDB" id="A0A078ABT9"/>